<dbReference type="GeneID" id="4560465"/>
<feature type="region of interest" description="Disordered" evidence="1">
    <location>
        <begin position="70"/>
        <end position="129"/>
    </location>
</feature>
<dbReference type="KEGG" id="cim:CIMG_08732"/>
<reference evidence="3" key="1">
    <citation type="journal article" date="2009" name="Genome Res.">
        <title>Comparative genomic analyses of the human fungal pathogens Coccidioides and their relatives.</title>
        <authorList>
            <person name="Sharpton T.J."/>
            <person name="Stajich J.E."/>
            <person name="Rounsley S.D."/>
            <person name="Gardner M.J."/>
            <person name="Wortman J.R."/>
            <person name="Jordar V.S."/>
            <person name="Maiti R."/>
            <person name="Kodira C.D."/>
            <person name="Neafsey D.E."/>
            <person name="Zeng Q."/>
            <person name="Hung C.-Y."/>
            <person name="McMahan C."/>
            <person name="Muszewska A."/>
            <person name="Grynberg M."/>
            <person name="Mandel M.A."/>
            <person name="Kellner E.M."/>
            <person name="Barker B.M."/>
            <person name="Galgiani J.N."/>
            <person name="Orbach M.J."/>
            <person name="Kirkland T.N."/>
            <person name="Cole G.T."/>
            <person name="Henn M.R."/>
            <person name="Birren B.W."/>
            <person name="Taylor J.W."/>
        </authorList>
    </citation>
    <scope>NUCLEOTIDE SEQUENCE [LARGE SCALE GENOMIC DNA]</scope>
    <source>
        <strain evidence="3">RS</strain>
    </source>
</reference>
<dbReference type="Proteomes" id="UP000001261">
    <property type="component" value="Unassembled WGS sequence"/>
</dbReference>
<accession>J3K634</accession>
<feature type="compositionally biased region" description="Polar residues" evidence="1">
    <location>
        <begin position="105"/>
        <end position="125"/>
    </location>
</feature>
<sequence length="334" mass="37089">MVGAGKGGGKSGGWTLKYGYKYGRQPTWTLLSISLSFAFADCETHYHNSAMAITRSKQHENGRRLRSGKVAVGKPHHASIPNRTRKPHQFPTSPNCSPAAKQVRSMFSSRAKSTSKENPSLNGEPTPTAEETCKFLSKTQLKSSAGMLTNLENQRTVSGDKFSCLRGGCGRISVGDIAPVAEETPLCRGALSYEPQADKVLAGQILLDDGQIEDIDYNINARWMNNLWTADLPPIKERFCSQHKEYEYLCSISENCWVHPMQFDDPEEAESTLDKMLGKASDSSSVNDCSDSLLKHVSSVFRKGSNEFGPWYFVGVGKYWFKQSSFDNPQRLYC</sequence>
<evidence type="ECO:0000313" key="3">
    <source>
        <dbReference type="Proteomes" id="UP000001261"/>
    </source>
</evidence>
<dbReference type="EMBL" id="GG704913">
    <property type="protein sequence ID" value="EAS29986.3"/>
    <property type="molecule type" value="Genomic_DNA"/>
</dbReference>
<dbReference type="InParanoid" id="J3K634"/>
<keyword evidence="3" id="KW-1185">Reference proteome</keyword>
<evidence type="ECO:0000313" key="2">
    <source>
        <dbReference type="EMBL" id="EAS29986.3"/>
    </source>
</evidence>
<reference evidence="3" key="2">
    <citation type="journal article" date="2010" name="Genome Res.">
        <title>Population genomic sequencing of Coccidioides fungi reveals recent hybridization and transposon control.</title>
        <authorList>
            <person name="Neafsey D.E."/>
            <person name="Barker B.M."/>
            <person name="Sharpton T.J."/>
            <person name="Stajich J.E."/>
            <person name="Park D.J."/>
            <person name="Whiston E."/>
            <person name="Hung C.-Y."/>
            <person name="McMahan C."/>
            <person name="White J."/>
            <person name="Sykes S."/>
            <person name="Heiman D."/>
            <person name="Young S."/>
            <person name="Zeng Q."/>
            <person name="Abouelleil A."/>
            <person name="Aftuck L."/>
            <person name="Bessette D."/>
            <person name="Brown A."/>
            <person name="FitzGerald M."/>
            <person name="Lui A."/>
            <person name="Macdonald J.P."/>
            <person name="Priest M."/>
            <person name="Orbach M.J."/>
            <person name="Galgiani J.N."/>
            <person name="Kirkland T.N."/>
            <person name="Cole G.T."/>
            <person name="Birren B.W."/>
            <person name="Henn M.R."/>
            <person name="Taylor J.W."/>
            <person name="Rounsley S.D."/>
        </authorList>
    </citation>
    <scope>GENOME REANNOTATION</scope>
    <source>
        <strain evidence="3">RS</strain>
    </source>
</reference>
<dbReference type="AlphaFoldDB" id="J3K634"/>
<dbReference type="RefSeq" id="XP_001241569.2">
    <property type="nucleotide sequence ID" value="XM_001241568.2"/>
</dbReference>
<gene>
    <name evidence="2" type="ORF">CIMG_08732</name>
</gene>
<dbReference type="VEuPathDB" id="FungiDB:CIMG_08732"/>
<organism evidence="2 3">
    <name type="scientific">Coccidioides immitis (strain RS)</name>
    <name type="common">Valley fever fungus</name>
    <dbReference type="NCBI Taxonomy" id="246410"/>
    <lineage>
        <taxon>Eukaryota</taxon>
        <taxon>Fungi</taxon>
        <taxon>Dikarya</taxon>
        <taxon>Ascomycota</taxon>
        <taxon>Pezizomycotina</taxon>
        <taxon>Eurotiomycetes</taxon>
        <taxon>Eurotiomycetidae</taxon>
        <taxon>Onygenales</taxon>
        <taxon>Onygenaceae</taxon>
        <taxon>Coccidioides</taxon>
    </lineage>
</organism>
<proteinExistence type="predicted"/>
<evidence type="ECO:0000256" key="1">
    <source>
        <dbReference type="SAM" id="MobiDB-lite"/>
    </source>
</evidence>
<protein>
    <submittedName>
        <fullName evidence="2">Uncharacterized protein</fullName>
    </submittedName>
</protein>
<name>J3K634_COCIM</name>